<gene>
    <name evidence="1" type="ORF">RCOM_0615450</name>
</gene>
<proteinExistence type="predicted"/>
<dbReference type="Pfam" id="PF14223">
    <property type="entry name" value="Retrotran_gag_2"/>
    <property type="match status" value="1"/>
</dbReference>
<accession>B9SQZ8</accession>
<keyword evidence="2" id="KW-1185">Reference proteome</keyword>
<evidence type="ECO:0000313" key="1">
    <source>
        <dbReference type="EMBL" id="EEF33959.1"/>
    </source>
</evidence>
<protein>
    <submittedName>
        <fullName evidence="1">Uncharacterized protein</fullName>
    </submittedName>
</protein>
<sequence>MASKNIIGELNKGEKLNGNNYNILHLKMHYVLEEQEILEAINNHRRNMATYTSWKKKDSLVRGILINSISDNLVHKYQQYPIAHAMWVALRESFEGLLSSNLDN</sequence>
<dbReference type="AlphaFoldDB" id="B9SQZ8"/>
<dbReference type="Proteomes" id="UP000008311">
    <property type="component" value="Unassembled WGS sequence"/>
</dbReference>
<reference evidence="2" key="1">
    <citation type="journal article" date="2010" name="Nat. Biotechnol.">
        <title>Draft genome sequence of the oilseed species Ricinus communis.</title>
        <authorList>
            <person name="Chan A.P."/>
            <person name="Crabtree J."/>
            <person name="Zhao Q."/>
            <person name="Lorenzi H."/>
            <person name="Orvis J."/>
            <person name="Puiu D."/>
            <person name="Melake-Berhan A."/>
            <person name="Jones K.M."/>
            <person name="Redman J."/>
            <person name="Chen G."/>
            <person name="Cahoon E.B."/>
            <person name="Gedil M."/>
            <person name="Stanke M."/>
            <person name="Haas B.J."/>
            <person name="Wortman J.R."/>
            <person name="Fraser-Liggett C.M."/>
            <person name="Ravel J."/>
            <person name="Rabinowicz P.D."/>
        </authorList>
    </citation>
    <scope>NUCLEOTIDE SEQUENCE [LARGE SCALE GENOMIC DNA]</scope>
    <source>
        <strain evidence="2">cv. Hale</strain>
    </source>
</reference>
<dbReference type="InParanoid" id="B9SQZ8"/>
<name>B9SQZ8_RICCO</name>
<evidence type="ECO:0000313" key="2">
    <source>
        <dbReference type="Proteomes" id="UP000008311"/>
    </source>
</evidence>
<organism evidence="1 2">
    <name type="scientific">Ricinus communis</name>
    <name type="common">Castor bean</name>
    <dbReference type="NCBI Taxonomy" id="3988"/>
    <lineage>
        <taxon>Eukaryota</taxon>
        <taxon>Viridiplantae</taxon>
        <taxon>Streptophyta</taxon>
        <taxon>Embryophyta</taxon>
        <taxon>Tracheophyta</taxon>
        <taxon>Spermatophyta</taxon>
        <taxon>Magnoliopsida</taxon>
        <taxon>eudicotyledons</taxon>
        <taxon>Gunneridae</taxon>
        <taxon>Pentapetalae</taxon>
        <taxon>rosids</taxon>
        <taxon>fabids</taxon>
        <taxon>Malpighiales</taxon>
        <taxon>Euphorbiaceae</taxon>
        <taxon>Acalyphoideae</taxon>
        <taxon>Acalypheae</taxon>
        <taxon>Ricinus</taxon>
    </lineage>
</organism>
<dbReference type="EMBL" id="EQ974092">
    <property type="protein sequence ID" value="EEF33959.1"/>
    <property type="molecule type" value="Genomic_DNA"/>
</dbReference>